<reference evidence="1" key="2">
    <citation type="journal article" date="2015" name="Gigascience">
        <title>Reconstructing a comprehensive transcriptome assembly of a white-pupal translocated strain of the pest fruit fly Bactrocera cucurbitae.</title>
        <authorList>
            <person name="Sim S.B."/>
            <person name="Calla B."/>
            <person name="Hall B."/>
            <person name="DeRego T."/>
            <person name="Geib S.M."/>
        </authorList>
    </citation>
    <scope>NUCLEOTIDE SEQUENCE</scope>
</reference>
<sequence>AIAAEWLQIVRVFEMQRQFKRLQALVLLSFIAIFCLDLSCAENRHDNNEDAGVPLKIIKFLNEESSRAKLLADTTNDRREVQSDDIRQFPAARSFEGHKKPVKMYRFGGH</sequence>
<accession>A0A0A1XKK9</accession>
<reference evidence="1" key="1">
    <citation type="submission" date="2014-11" db="EMBL/GenBank/DDBJ databases">
        <authorList>
            <person name="Geib S."/>
        </authorList>
    </citation>
    <scope>NUCLEOTIDE SEQUENCE</scope>
</reference>
<dbReference type="EMBL" id="GBXI01002428">
    <property type="protein sequence ID" value="JAD11864.1"/>
    <property type="molecule type" value="Transcribed_RNA"/>
</dbReference>
<proteinExistence type="predicted"/>
<evidence type="ECO:0000313" key="1">
    <source>
        <dbReference type="EMBL" id="JAD11864.1"/>
    </source>
</evidence>
<organism evidence="1">
    <name type="scientific">Zeugodacus cucurbitae</name>
    <name type="common">Melon fruit fly</name>
    <name type="synonym">Bactrocera cucurbitae</name>
    <dbReference type="NCBI Taxonomy" id="28588"/>
    <lineage>
        <taxon>Eukaryota</taxon>
        <taxon>Metazoa</taxon>
        <taxon>Ecdysozoa</taxon>
        <taxon>Arthropoda</taxon>
        <taxon>Hexapoda</taxon>
        <taxon>Insecta</taxon>
        <taxon>Pterygota</taxon>
        <taxon>Neoptera</taxon>
        <taxon>Endopterygota</taxon>
        <taxon>Diptera</taxon>
        <taxon>Brachycera</taxon>
        <taxon>Muscomorpha</taxon>
        <taxon>Tephritoidea</taxon>
        <taxon>Tephritidae</taxon>
        <taxon>Zeugodacus</taxon>
        <taxon>Zeugodacus</taxon>
    </lineage>
</organism>
<protein>
    <submittedName>
        <fullName evidence="1">3-dehydroquinate synthase</fullName>
    </submittedName>
</protein>
<gene>
    <name evidence="1" type="primary">aroB_1</name>
    <name evidence="1" type="ORF">g.56948</name>
</gene>
<dbReference type="AlphaFoldDB" id="A0A0A1XKK9"/>
<name>A0A0A1XKK9_ZEUCU</name>
<feature type="non-terminal residue" evidence="1">
    <location>
        <position position="1"/>
    </location>
</feature>